<dbReference type="EMBL" id="CABDVL010000003">
    <property type="protein sequence ID" value="VTM49156.1"/>
    <property type="molecule type" value="Genomic_DNA"/>
</dbReference>
<keyword evidence="2" id="KW-0456">Lyase</keyword>
<proteinExistence type="predicted"/>
<dbReference type="PANTHER" id="PTHR30108">
    <property type="entry name" value="3-OCTAPRENYL-4-HYDROXYBENZOATE CARBOXY-LYASE-RELATED"/>
    <property type="match status" value="1"/>
</dbReference>
<dbReference type="PANTHER" id="PTHR30108:SF17">
    <property type="entry name" value="FERULIC ACID DECARBOXYLASE 1"/>
    <property type="match status" value="1"/>
</dbReference>
<evidence type="ECO:0000259" key="1">
    <source>
        <dbReference type="Pfam" id="PF20695"/>
    </source>
</evidence>
<organism evidence="2">
    <name type="scientific">Klebsiella pneumoniae</name>
    <dbReference type="NCBI Taxonomy" id="573"/>
    <lineage>
        <taxon>Bacteria</taxon>
        <taxon>Pseudomonadati</taxon>
        <taxon>Pseudomonadota</taxon>
        <taxon>Gammaproteobacteria</taxon>
        <taxon>Enterobacterales</taxon>
        <taxon>Enterobacteriaceae</taxon>
        <taxon>Klebsiella/Raoultella group</taxon>
        <taxon>Klebsiella</taxon>
        <taxon>Klebsiella pneumoniae complex</taxon>
    </lineage>
</organism>
<dbReference type="GO" id="GO:0006744">
    <property type="term" value="P:ubiquinone biosynthetic process"/>
    <property type="evidence" value="ECO:0007669"/>
    <property type="project" value="TreeGrafter"/>
</dbReference>
<dbReference type="InterPro" id="IPR002830">
    <property type="entry name" value="UbiD"/>
</dbReference>
<name>A0A4P0XPM9_KLEPN</name>
<protein>
    <submittedName>
        <fullName evidence="2">3-polyprenyl-4-hydroxybenzoate carboxy-lyase</fullName>
        <ecNumber evidence="2">4.1.1.-</ecNumber>
    </submittedName>
</protein>
<sequence>MKYHDLRDFLTLLEQQGELKRITLPVDPHLEITEIADRTLRAGGPALLFENPKGYTMPVLCNLFRHAASRGVGDGAGGCQFAARGG</sequence>
<dbReference type="GO" id="GO:0008694">
    <property type="term" value="F:4-hydroxy-3-polyprenylbenzoate decarboxylase activity"/>
    <property type="evidence" value="ECO:0007669"/>
    <property type="project" value="TreeGrafter"/>
</dbReference>
<dbReference type="EC" id="4.1.1.-" evidence="2"/>
<accession>A0A4P0XPM9</accession>
<gene>
    <name evidence="2" type="primary">ubiD_1</name>
    <name evidence="2" type="ORF">NCTC9183_00724</name>
</gene>
<dbReference type="AlphaFoldDB" id="A0A4P0XPM9"/>
<dbReference type="SUPFAM" id="SSF50475">
    <property type="entry name" value="FMN-binding split barrel"/>
    <property type="match status" value="1"/>
</dbReference>
<evidence type="ECO:0000313" key="2">
    <source>
        <dbReference type="EMBL" id="VTM49156.1"/>
    </source>
</evidence>
<dbReference type="Proteomes" id="UP000507695">
    <property type="component" value="Unassembled WGS sequence"/>
</dbReference>
<dbReference type="GO" id="GO:0005829">
    <property type="term" value="C:cytosol"/>
    <property type="evidence" value="ECO:0007669"/>
    <property type="project" value="TreeGrafter"/>
</dbReference>
<dbReference type="InterPro" id="IPR049383">
    <property type="entry name" value="UbiD-like_N"/>
</dbReference>
<feature type="domain" description="3-octaprenyl-4-hydroxybenzoate carboxy-lyase-like N-terminal" evidence="1">
    <location>
        <begin position="10"/>
        <end position="64"/>
    </location>
</feature>
<dbReference type="Pfam" id="PF20695">
    <property type="entry name" value="UbiD_N"/>
    <property type="match status" value="1"/>
</dbReference>
<reference evidence="2" key="1">
    <citation type="submission" date="2019-04" db="EMBL/GenBank/DDBJ databases">
        <authorList>
            <consortium name="Pathogen Informatics"/>
        </authorList>
    </citation>
    <scope>NUCLEOTIDE SEQUENCE</scope>
    <source>
        <strain evidence="2">NCTC9183</strain>
    </source>
</reference>